<dbReference type="AlphaFoldDB" id="A0A7M2YED4"/>
<feature type="domain" description="DinB-like" evidence="1">
    <location>
        <begin position="29"/>
        <end position="159"/>
    </location>
</feature>
<dbReference type="SUPFAM" id="SSF109854">
    <property type="entry name" value="DinB/YfiT-like putative metalloenzymes"/>
    <property type="match status" value="1"/>
</dbReference>
<dbReference type="InterPro" id="IPR024775">
    <property type="entry name" value="DinB-like"/>
</dbReference>
<reference evidence="2 3" key="1">
    <citation type="submission" date="2019-05" db="EMBL/GenBank/DDBJ databases">
        <title>Chryseobacterium sp. isolated from King George Island, maritime Antarctica.</title>
        <authorList>
            <person name="Peng X."/>
        </authorList>
    </citation>
    <scope>NUCLEOTIDE SEQUENCE [LARGE SCALE GENOMIC DNA]</scope>
    <source>
        <strain evidence="2 3">7-3A</strain>
    </source>
</reference>
<dbReference type="KEGG" id="kfa:Q73A0000_16035"/>
<dbReference type="Pfam" id="PF12867">
    <property type="entry name" value="DinB_2"/>
    <property type="match status" value="1"/>
</dbReference>
<organism evidence="2 3">
    <name type="scientific">Kaistella flava</name>
    <name type="common">ex Peng et al. 2021</name>
    <dbReference type="NCBI Taxonomy" id="2038776"/>
    <lineage>
        <taxon>Bacteria</taxon>
        <taxon>Pseudomonadati</taxon>
        <taxon>Bacteroidota</taxon>
        <taxon>Flavobacteriia</taxon>
        <taxon>Flavobacteriales</taxon>
        <taxon>Weeksellaceae</taxon>
        <taxon>Chryseobacterium group</taxon>
        <taxon>Kaistella</taxon>
    </lineage>
</organism>
<keyword evidence="3" id="KW-1185">Reference proteome</keyword>
<protein>
    <submittedName>
        <fullName evidence="2">DinB family protein</fullName>
    </submittedName>
</protein>
<dbReference type="InterPro" id="IPR034660">
    <property type="entry name" value="DinB/YfiT-like"/>
</dbReference>
<gene>
    <name evidence="2" type="ORF">Q73A0000_16035</name>
</gene>
<dbReference type="EMBL" id="CP040442">
    <property type="protein sequence ID" value="QOW12024.1"/>
    <property type="molecule type" value="Genomic_DNA"/>
</dbReference>
<evidence type="ECO:0000313" key="2">
    <source>
        <dbReference type="EMBL" id="QOW12024.1"/>
    </source>
</evidence>
<name>A0A7M2YED4_9FLAO</name>
<sequence>MTEFQKYIQRYLDLIPTENWLEEMRSSGNQTIELYQQLSNKQADFAYAEGKWSLKILLQHLIDAERIFVYRALRFSRNDKTELAGWDEEEYANNYFLEERNVKSLIEEFDYLRKSTILFFENLNPTVLSKTGIANNNEISVETIGKLVVGHNIHHLNIIKERYLPNLI</sequence>
<accession>A0A7M2YED4</accession>
<proteinExistence type="predicted"/>
<evidence type="ECO:0000259" key="1">
    <source>
        <dbReference type="Pfam" id="PF12867"/>
    </source>
</evidence>
<evidence type="ECO:0000313" key="3">
    <source>
        <dbReference type="Proteomes" id="UP000594195"/>
    </source>
</evidence>
<dbReference type="Gene3D" id="1.20.120.450">
    <property type="entry name" value="dinb family like domain"/>
    <property type="match status" value="1"/>
</dbReference>
<dbReference type="Proteomes" id="UP000594195">
    <property type="component" value="Chromosome"/>
</dbReference>